<gene>
    <name evidence="4" type="ORF">GCM10025864_15020</name>
</gene>
<evidence type="ECO:0000313" key="5">
    <source>
        <dbReference type="Proteomes" id="UP001157091"/>
    </source>
</evidence>
<accession>A0ABQ6HZ17</accession>
<keyword evidence="5" id="KW-1185">Reference proteome</keyword>
<evidence type="ECO:0000256" key="1">
    <source>
        <dbReference type="SAM" id="MobiDB-lite"/>
    </source>
</evidence>
<dbReference type="Gene3D" id="3.30.10.20">
    <property type="match status" value="4"/>
</dbReference>
<feature type="compositionally biased region" description="Basic and acidic residues" evidence="1">
    <location>
        <begin position="86"/>
        <end position="110"/>
    </location>
</feature>
<feature type="transmembrane region" description="Helical" evidence="2">
    <location>
        <begin position="29"/>
        <end position="50"/>
    </location>
</feature>
<dbReference type="EMBL" id="BSUK01000001">
    <property type="protein sequence ID" value="GMA23743.1"/>
    <property type="molecule type" value="Genomic_DNA"/>
</dbReference>
<dbReference type="PROSITE" id="PS51178">
    <property type="entry name" value="PASTA"/>
    <property type="match status" value="4"/>
</dbReference>
<evidence type="ECO:0000259" key="3">
    <source>
        <dbReference type="PROSITE" id="PS51178"/>
    </source>
</evidence>
<feature type="compositionally biased region" description="Gly residues" evidence="1">
    <location>
        <begin position="344"/>
        <end position="356"/>
    </location>
</feature>
<evidence type="ECO:0000256" key="2">
    <source>
        <dbReference type="SAM" id="Phobius"/>
    </source>
</evidence>
<keyword evidence="2" id="KW-1133">Transmembrane helix</keyword>
<feature type="region of interest" description="Disordered" evidence="1">
    <location>
        <begin position="312"/>
        <end position="386"/>
    </location>
</feature>
<dbReference type="Proteomes" id="UP001157091">
    <property type="component" value="Unassembled WGS sequence"/>
</dbReference>
<protein>
    <recommendedName>
        <fullName evidence="3">PASTA domain-containing protein</fullName>
    </recommendedName>
</protein>
<keyword evidence="2" id="KW-0812">Transmembrane</keyword>
<dbReference type="CDD" id="cd06577">
    <property type="entry name" value="PASTA_pknB"/>
    <property type="match status" value="4"/>
</dbReference>
<feature type="domain" description="PASTA" evidence="3">
    <location>
        <begin position="124"/>
        <end position="192"/>
    </location>
</feature>
<feature type="domain" description="PASTA" evidence="3">
    <location>
        <begin position="57"/>
        <end position="123"/>
    </location>
</feature>
<comment type="caution">
    <text evidence="4">The sequence shown here is derived from an EMBL/GenBank/DDBJ whole genome shotgun (WGS) entry which is preliminary data.</text>
</comment>
<dbReference type="Pfam" id="PF03793">
    <property type="entry name" value="PASTA"/>
    <property type="match status" value="4"/>
</dbReference>
<feature type="domain" description="PASTA" evidence="3">
    <location>
        <begin position="193"/>
        <end position="257"/>
    </location>
</feature>
<feature type="domain" description="PASTA" evidence="3">
    <location>
        <begin position="260"/>
        <end position="329"/>
    </location>
</feature>
<proteinExistence type="predicted"/>
<evidence type="ECO:0000313" key="4">
    <source>
        <dbReference type="EMBL" id="GMA23743.1"/>
    </source>
</evidence>
<name>A0ABQ6HZ17_9MICO</name>
<dbReference type="SMART" id="SM00740">
    <property type="entry name" value="PASTA"/>
    <property type="match status" value="4"/>
</dbReference>
<keyword evidence="2" id="KW-0472">Membrane</keyword>
<reference evidence="5" key="1">
    <citation type="journal article" date="2019" name="Int. J. Syst. Evol. Microbiol.">
        <title>The Global Catalogue of Microorganisms (GCM) 10K type strain sequencing project: providing services to taxonomists for standard genome sequencing and annotation.</title>
        <authorList>
            <consortium name="The Broad Institute Genomics Platform"/>
            <consortium name="The Broad Institute Genome Sequencing Center for Infectious Disease"/>
            <person name="Wu L."/>
            <person name="Ma J."/>
        </authorList>
    </citation>
    <scope>NUCLEOTIDE SEQUENCE [LARGE SCALE GENOMIC DNA]</scope>
    <source>
        <strain evidence="5">NBRC 106348</strain>
    </source>
</reference>
<feature type="region of interest" description="Disordered" evidence="1">
    <location>
        <begin position="86"/>
        <end position="138"/>
    </location>
</feature>
<feature type="compositionally biased region" description="Basic and acidic residues" evidence="1">
    <location>
        <begin position="372"/>
        <end position="386"/>
    </location>
</feature>
<dbReference type="InterPro" id="IPR005543">
    <property type="entry name" value="PASTA_dom"/>
</dbReference>
<sequence length="386" mass="39971">MPPPTQTSVFPDEVGPGDEEPKKKSNKGLIWTLVTIGVIALAAIITMLVINANKTPPVEKVTVPNVIGLTEDKAKETLASAHLEMNKVIDEDSDKPAGEVTKQDPDKDQSVAENSTVKVSVSAGPKTGEVPNLKGKSQKEARDALKALGFTVADEVRTENSKDVPLDSVTRTDPKAGSVRDKGTEVVLYVSNGLVTLDDLVGKTKDEALAALDKAGLQSDTEEQETPDASKVGLVLEQAPAAGSVKQGTRIKLTIGKEEDNSVTIPNNIVGMSQEDAENTLGQLSLNVNPNGPTLQPSDTVPAGIVIDSNPKQGTTVQVGDPVTLVVSSGPATPGGDQQTPPGDGQGTGDGTGDGNGDGDGDGDGQNQGLGRNDDYSDELKSFLGL</sequence>
<organism evidence="4 5">
    <name type="scientific">Luteimicrobium album</name>
    <dbReference type="NCBI Taxonomy" id="1054550"/>
    <lineage>
        <taxon>Bacteria</taxon>
        <taxon>Bacillati</taxon>
        <taxon>Actinomycetota</taxon>
        <taxon>Actinomycetes</taxon>
        <taxon>Micrococcales</taxon>
        <taxon>Luteimicrobium</taxon>
    </lineage>
</organism>
<feature type="region of interest" description="Disordered" evidence="1">
    <location>
        <begin position="1"/>
        <end position="24"/>
    </location>
</feature>
<feature type="compositionally biased region" description="Low complexity" evidence="1">
    <location>
        <begin position="334"/>
        <end position="343"/>
    </location>
</feature>